<feature type="region of interest" description="Disordered" evidence="1">
    <location>
        <begin position="1"/>
        <end position="47"/>
    </location>
</feature>
<feature type="compositionally biased region" description="Polar residues" evidence="1">
    <location>
        <begin position="1168"/>
        <end position="1191"/>
    </location>
</feature>
<feature type="compositionally biased region" description="Basic and acidic residues" evidence="1">
    <location>
        <begin position="1615"/>
        <end position="1629"/>
    </location>
</feature>
<accession>A0A194QXV7</accession>
<evidence type="ECO:0000256" key="1">
    <source>
        <dbReference type="SAM" id="MobiDB-lite"/>
    </source>
</evidence>
<sequence length="1893" mass="210924">MDEEAGVRAPVTRRRGRISVEVSDEGKPSSAPGTPTKKRGGRKPAKTELELINENVVEENVKTTTKKTAVKEIKEIEEKPVTPSRRSARIKSNTSIVSDTVQTFDSPRAKRAARRTSQAGSDNEIPLTPIRQTRRTRRDSTSSIEKQDAITSDVKTSTKIPEPISEEPENTTKVTNGELRTSDNENSKQSPIRRSPRLKNKKSLSNTPEKDDKNNGSGDDKVVNTSQSQKDESEDAQVSSTVSPENTNESKDSPNNTIKQIPETEKLSTSSANLIRDLNMNPPKNINVNKSMSEAQQTNKVKPKRQRTKSWTTITAPVVTKDDFYSDNEKTRKKRQSKCYVVLDNVNISGFGDCKLNNSNSVVKHSEEVDFTEKNISMNKSIVNEKTPLHTSNKLDSNNEAGLDSGITNLFKSDPSNNIQTVVLMEDSDSNCKQTNIHKEDVNEDQCVPVVDHDLEEDKRNDEPDYALTTPFESAKNESILKHTKSFELKQSNANDSCEPMDVDETLPEILTNNLSNKEIESKEKSMSHENATNERLNKSQRKSSIRLSTCENLDKSGNENKSTLILSQLKDSITENKSPQILSKSVNTSNVTVATAEINKTLSKTYLTSTPLQKKNMEKQDEQISNIFDHNVSKSKTKVTPKKNMSAITNSQSSAEDSSADEESEASEKESLLDNEAEEASDNYLSGDSRDEEEKQYEKENEIVEKGETLTSEEEFSNDSDYEKDSFLVSSNEEDNELLSGSSDDLSMSDNELKMTSKSKKKYNERKSKQQKQASREMFQSRHKLSDSNRSLKSKQQSSQSSDSSESEDDVMGPRNNKRNRLVSVNESGAKSDLENTIQMENQQKDRKSLERNALTEKEITICEETSKEINDPLATQIKIEPKTPIKDTNISVGFVDANDVKNTPYQQNSSKSKNPLEDSDDDSSSLSSGDIKITNNYDNVLKELKSKNKNVSLNVDEKSKPKSKQNRSGVDLNSTQIKESIKTKNKSSQNINDVSTNLNTSKKESENINKTITSDDIAHAVTVEKTNVGNLSLNLNKKSKKKDKKSIVDQLNLTQIKSTKTALKTKSKPAKEKKESRDIDDSSDSIDLKLLFSEDSVNSMDSNKHKERKADDKLEEFIPLKKSEAKTNIRANEDTDNQEEEMPFFIDTVGDSSMRDENDDVKGQESDNFNEPSEAGNNSKNFNASNTIGSEKKKNKRKSLNKSNLTVTQLTESGEALNRSLVSKTPETKKNVSLLESHSESILDSQPNDTEDAINQSVVSKTPKSDKKKKKNNSISEIQNEVILTESKLTDTENTNQSLISKTPKSDKKKNKKLAETQLTEIDKTVNKSLTAKTPKSEKNKSILSESLHMSILTTELVDDSDEEKNKSVIIKTPKSAKKKMNTSQLLNKSHVDETIDTAEIINKSQTPKEKKKKNNLSQSLNSSILPSIEINDTEEDIPTEITNTSGGKKKKHSKSLNSSMADENKLDQSNNKKSPKKKQHIETGDEDQKTETDNKAKYNSISDEGEKDFAGAKKRKRKHSGTPAIEVALTGEATNEFIHRQSKKLRVSQNSEDADKIATDVKEVFGSNQISQNISISSKKKHKKNTEAEGSKSQNKNEKNLPSEIRFAGQNENKENGNESIHDVGRDSQVSVQVNTKTKTSKSKKRKHREDDDGRHKDAKVLKENSLDQIHIPRLPPSVLNELVDKPKIKAPVKKQKAISTTEFQVETAKTRRNKPSNYLEESIYIKDGVDNGASKKQKKVIKKPQVLPFVPTATISNSGFTTNFKVNVVPQDINEKKYAAVEINTLVCIACGEYASATHEQGLAAATYGGVRFFECSCFHNKNALPHTPALYSVSQSLPPSVGNRKVDGSGTRGVTAPHAQSILNSSHFVLMRAQKENIPQVFAPNTTL</sequence>
<feature type="compositionally biased region" description="Basic and acidic residues" evidence="1">
    <location>
        <begin position="1588"/>
        <end position="1604"/>
    </location>
</feature>
<gene>
    <name evidence="2" type="ORF">RR48_13429</name>
</gene>
<feature type="region of interest" description="Disordered" evidence="1">
    <location>
        <begin position="1100"/>
        <end position="1315"/>
    </location>
</feature>
<feature type="compositionally biased region" description="Polar residues" evidence="1">
    <location>
        <begin position="988"/>
        <end position="1002"/>
    </location>
</feature>
<feature type="compositionally biased region" description="Low complexity" evidence="1">
    <location>
        <begin position="1570"/>
        <end position="1580"/>
    </location>
</feature>
<feature type="compositionally biased region" description="Polar residues" evidence="1">
    <location>
        <begin position="149"/>
        <end position="159"/>
    </location>
</feature>
<feature type="compositionally biased region" description="Low complexity" evidence="1">
    <location>
        <begin position="795"/>
        <end position="805"/>
    </location>
</feature>
<feature type="compositionally biased region" description="Basic and acidic residues" evidence="1">
    <location>
        <begin position="518"/>
        <end position="538"/>
    </location>
</feature>
<feature type="region of interest" description="Disordered" evidence="1">
    <location>
        <begin position="514"/>
        <end position="546"/>
    </location>
</feature>
<feature type="compositionally biased region" description="Basic and acidic residues" evidence="1">
    <location>
        <begin position="1155"/>
        <end position="1167"/>
    </location>
</feature>
<feature type="compositionally biased region" description="Basic and acidic residues" evidence="1">
    <location>
        <begin position="1104"/>
        <end position="1135"/>
    </location>
</feature>
<feature type="region of interest" description="Disordered" evidence="1">
    <location>
        <begin position="1434"/>
        <end position="1537"/>
    </location>
</feature>
<keyword evidence="3" id="KW-1185">Reference proteome</keyword>
<feature type="compositionally biased region" description="Low complexity" evidence="1">
    <location>
        <begin position="739"/>
        <end position="751"/>
    </location>
</feature>
<feature type="compositionally biased region" description="Polar residues" evidence="1">
    <location>
        <begin position="968"/>
        <end position="980"/>
    </location>
</feature>
<feature type="compositionally biased region" description="Polar residues" evidence="1">
    <location>
        <begin position="824"/>
        <end position="843"/>
    </location>
</feature>
<feature type="compositionally biased region" description="Polar residues" evidence="1">
    <location>
        <begin position="90"/>
        <end position="105"/>
    </location>
</feature>
<dbReference type="InParanoid" id="A0A194QXV7"/>
<feature type="compositionally biased region" description="Polar residues" evidence="1">
    <location>
        <begin position="1294"/>
        <end position="1303"/>
    </location>
</feature>
<feature type="region of interest" description="Disordered" evidence="1">
    <location>
        <begin position="77"/>
        <end position="269"/>
    </location>
</feature>
<feature type="compositionally biased region" description="Polar residues" evidence="1">
    <location>
        <begin position="902"/>
        <end position="915"/>
    </location>
</feature>
<feature type="region of interest" description="Disordered" evidence="1">
    <location>
        <begin position="1401"/>
        <end position="1421"/>
    </location>
</feature>
<feature type="compositionally biased region" description="Basic and acidic residues" evidence="1">
    <location>
        <begin position="208"/>
        <end position="222"/>
    </location>
</feature>
<feature type="compositionally biased region" description="Basic and acidic residues" evidence="1">
    <location>
        <begin position="1071"/>
        <end position="1082"/>
    </location>
</feature>
<feature type="compositionally biased region" description="Basic residues" evidence="1">
    <location>
        <begin position="1642"/>
        <end position="1651"/>
    </location>
</feature>
<feature type="region of interest" description="Disordered" evidence="1">
    <location>
        <begin position="1062"/>
        <end position="1082"/>
    </location>
</feature>
<feature type="compositionally biased region" description="Polar residues" evidence="1">
    <location>
        <begin position="236"/>
        <end position="259"/>
    </location>
</feature>
<feature type="region of interest" description="Disordered" evidence="1">
    <location>
        <begin position="625"/>
        <end position="934"/>
    </location>
</feature>
<name>A0A194QXV7_PAPMA</name>
<feature type="region of interest" description="Disordered" evidence="1">
    <location>
        <begin position="953"/>
        <end position="1006"/>
    </location>
</feature>
<feature type="compositionally biased region" description="Basic and acidic residues" evidence="1">
    <location>
        <begin position="844"/>
        <end position="872"/>
    </location>
</feature>
<dbReference type="EMBL" id="KQ461073">
    <property type="protein sequence ID" value="KPJ09795.1"/>
    <property type="molecule type" value="Genomic_DNA"/>
</dbReference>
<proteinExistence type="predicted"/>
<evidence type="ECO:0000313" key="2">
    <source>
        <dbReference type="EMBL" id="KPJ09795.1"/>
    </source>
</evidence>
<dbReference type="STRING" id="76193.A0A194QXV7"/>
<feature type="region of interest" description="Disordered" evidence="1">
    <location>
        <begin position="1564"/>
        <end position="1661"/>
    </location>
</feature>
<protein>
    <submittedName>
        <fullName evidence="2">Uncharacterized protein</fullName>
    </submittedName>
</protein>
<evidence type="ECO:0000313" key="3">
    <source>
        <dbReference type="Proteomes" id="UP000053240"/>
    </source>
</evidence>
<feature type="compositionally biased region" description="Basic and acidic residues" evidence="1">
    <location>
        <begin position="1483"/>
        <end position="1499"/>
    </location>
</feature>
<feature type="compositionally biased region" description="Polar residues" evidence="1">
    <location>
        <begin position="1236"/>
        <end position="1258"/>
    </location>
</feature>
<feature type="compositionally biased region" description="Acidic residues" evidence="1">
    <location>
        <begin position="712"/>
        <end position="721"/>
    </location>
</feature>
<feature type="compositionally biased region" description="Basic and acidic residues" evidence="1">
    <location>
        <begin position="1652"/>
        <end position="1661"/>
    </location>
</feature>
<feature type="compositionally biased region" description="Basic and acidic residues" evidence="1">
    <location>
        <begin position="689"/>
        <end position="709"/>
    </location>
</feature>
<reference evidence="2 3" key="1">
    <citation type="journal article" date="2015" name="Nat. Commun.">
        <title>Outbred genome sequencing and CRISPR/Cas9 gene editing in butterflies.</title>
        <authorList>
            <person name="Li X."/>
            <person name="Fan D."/>
            <person name="Zhang W."/>
            <person name="Liu G."/>
            <person name="Zhang L."/>
            <person name="Zhao L."/>
            <person name="Fang X."/>
            <person name="Chen L."/>
            <person name="Dong Y."/>
            <person name="Chen Y."/>
            <person name="Ding Y."/>
            <person name="Zhao R."/>
            <person name="Feng M."/>
            <person name="Zhu Y."/>
            <person name="Feng Y."/>
            <person name="Jiang X."/>
            <person name="Zhu D."/>
            <person name="Xiang H."/>
            <person name="Feng X."/>
            <person name="Li S."/>
            <person name="Wang J."/>
            <person name="Zhang G."/>
            <person name="Kronforst M.R."/>
            <person name="Wang W."/>
        </authorList>
    </citation>
    <scope>NUCLEOTIDE SEQUENCE [LARGE SCALE GENOMIC DNA]</scope>
    <source>
        <strain evidence="2">Ya'a_city_454_Pm</strain>
        <tissue evidence="2">Whole body</tissue>
    </source>
</reference>
<organism evidence="2 3">
    <name type="scientific">Papilio machaon</name>
    <name type="common">Old World swallowtail butterfly</name>
    <dbReference type="NCBI Taxonomy" id="76193"/>
    <lineage>
        <taxon>Eukaryota</taxon>
        <taxon>Metazoa</taxon>
        <taxon>Ecdysozoa</taxon>
        <taxon>Arthropoda</taxon>
        <taxon>Hexapoda</taxon>
        <taxon>Insecta</taxon>
        <taxon>Pterygota</taxon>
        <taxon>Neoptera</taxon>
        <taxon>Endopterygota</taxon>
        <taxon>Lepidoptera</taxon>
        <taxon>Glossata</taxon>
        <taxon>Ditrysia</taxon>
        <taxon>Papilionoidea</taxon>
        <taxon>Papilionidae</taxon>
        <taxon>Papilioninae</taxon>
        <taxon>Papilio</taxon>
    </lineage>
</organism>
<dbReference type="Proteomes" id="UP000053240">
    <property type="component" value="Unassembled WGS sequence"/>
</dbReference>